<sequence length="32" mass="3604">MNALAPVFSWGEGVKTPYFERTGESLIVDLYL</sequence>
<protein>
    <submittedName>
        <fullName evidence="1">Uncharacterized protein</fullName>
    </submittedName>
</protein>
<accession>A0A5S9P4W2</accession>
<organism evidence="1 2">
    <name type="scientific">BD1-7 clade bacterium</name>
    <dbReference type="NCBI Taxonomy" id="2029982"/>
    <lineage>
        <taxon>Bacteria</taxon>
        <taxon>Pseudomonadati</taxon>
        <taxon>Pseudomonadota</taxon>
        <taxon>Gammaproteobacteria</taxon>
        <taxon>Cellvibrionales</taxon>
        <taxon>Spongiibacteraceae</taxon>
        <taxon>BD1-7 clade</taxon>
    </lineage>
</organism>
<dbReference type="EMBL" id="CACSII010000006">
    <property type="protein sequence ID" value="CAA0098466.1"/>
    <property type="molecule type" value="Genomic_DNA"/>
</dbReference>
<evidence type="ECO:0000313" key="1">
    <source>
        <dbReference type="EMBL" id="CAA0098466.1"/>
    </source>
</evidence>
<dbReference type="Proteomes" id="UP000434580">
    <property type="component" value="Unassembled WGS sequence"/>
</dbReference>
<proteinExistence type="predicted"/>
<dbReference type="AlphaFoldDB" id="A0A5S9P4W2"/>
<reference evidence="1 2" key="1">
    <citation type="submission" date="2019-11" db="EMBL/GenBank/DDBJ databases">
        <authorList>
            <person name="Holert J."/>
        </authorList>
    </citation>
    <scope>NUCLEOTIDE SEQUENCE [LARGE SCALE GENOMIC DNA]</scope>
    <source>
        <strain evidence="1">BC5_2</strain>
    </source>
</reference>
<gene>
    <name evidence="1" type="ORF">DPBNPPHM_03636</name>
</gene>
<name>A0A5S9P4W2_9GAMM</name>
<evidence type="ECO:0000313" key="2">
    <source>
        <dbReference type="Proteomes" id="UP000434580"/>
    </source>
</evidence>